<dbReference type="Proteomes" id="UP001056201">
    <property type="component" value="Chromosome 2"/>
</dbReference>
<accession>A0ABY4SCQ6</accession>
<dbReference type="Pfam" id="PF13490">
    <property type="entry name" value="zf-HC2"/>
    <property type="match status" value="1"/>
</dbReference>
<evidence type="ECO:0000259" key="1">
    <source>
        <dbReference type="Pfam" id="PF13490"/>
    </source>
</evidence>
<sequence>MSFKLIRNCREVTALVLAGEDRRLAAHERLAVRMHLVACDGCTHFQQQMTVMRRALQRWRSDDERDGEG</sequence>
<evidence type="ECO:0000313" key="3">
    <source>
        <dbReference type="Proteomes" id="UP001056201"/>
    </source>
</evidence>
<organism evidence="2 3">
    <name type="scientific">Aquincola tertiaricarbonis</name>
    <dbReference type="NCBI Taxonomy" id="391953"/>
    <lineage>
        <taxon>Bacteria</taxon>
        <taxon>Pseudomonadati</taxon>
        <taxon>Pseudomonadota</taxon>
        <taxon>Betaproteobacteria</taxon>
        <taxon>Burkholderiales</taxon>
        <taxon>Sphaerotilaceae</taxon>
        <taxon>Aquincola</taxon>
    </lineage>
</organism>
<dbReference type="RefSeq" id="WP_250197231.1">
    <property type="nucleotide sequence ID" value="NZ_CP097636.1"/>
</dbReference>
<evidence type="ECO:0000313" key="2">
    <source>
        <dbReference type="EMBL" id="URI09014.1"/>
    </source>
</evidence>
<gene>
    <name evidence="2" type="ORF">MW290_25955</name>
</gene>
<name>A0ABY4SCQ6_AQUTE</name>
<keyword evidence="3" id="KW-1185">Reference proteome</keyword>
<dbReference type="InterPro" id="IPR027383">
    <property type="entry name" value="Znf_put"/>
</dbReference>
<reference evidence="2" key="1">
    <citation type="submission" date="2022-05" db="EMBL/GenBank/DDBJ databases">
        <title>An RpoN-dependent PEP-CTERM gene is involved in floc formation of an Aquincola tertiaricarbonis strain.</title>
        <authorList>
            <person name="Qiu D."/>
            <person name="Xia M."/>
        </authorList>
    </citation>
    <scope>NUCLEOTIDE SEQUENCE</scope>
    <source>
        <strain evidence="2">RN12</strain>
    </source>
</reference>
<proteinExistence type="predicted"/>
<feature type="domain" description="Putative zinc-finger" evidence="1">
    <location>
        <begin position="9"/>
        <end position="42"/>
    </location>
</feature>
<dbReference type="EMBL" id="CP097636">
    <property type="protein sequence ID" value="URI09014.1"/>
    <property type="molecule type" value="Genomic_DNA"/>
</dbReference>
<protein>
    <submittedName>
        <fullName evidence="2">Zf-HC2 domain-containing protein</fullName>
    </submittedName>
</protein>